<accession>A0A127EGB0</accession>
<dbReference type="Proteomes" id="UP000070260">
    <property type="component" value="Chromosome"/>
</dbReference>
<dbReference type="PATRIC" id="fig|1502.177.peg.827"/>
<gene>
    <name evidence="1" type="ORF">JFP838_04185</name>
</gene>
<evidence type="ECO:0000313" key="2">
    <source>
        <dbReference type="Proteomes" id="UP000070260"/>
    </source>
</evidence>
<name>A0A127EGB0_CLOPF</name>
<dbReference type="EMBL" id="CP010994">
    <property type="protein sequence ID" value="AMN34982.1"/>
    <property type="molecule type" value="Genomic_DNA"/>
</dbReference>
<evidence type="ECO:0000313" key="1">
    <source>
        <dbReference type="EMBL" id="AMN34982.1"/>
    </source>
</evidence>
<reference evidence="1 2" key="1">
    <citation type="journal article" date="2016" name="PLoS ONE">
        <title>Plasmid Characterization and Chromosome Analysis of Two netF+ Clostridium perfringens Isolates Associated with Foal and Canine Necrotizing Enteritis.</title>
        <authorList>
            <person name="Mehdizadeh Gohari I."/>
            <person name="Kropinski A.M."/>
            <person name="Weese S.J."/>
            <person name="Parreira V.R."/>
            <person name="Whitehead A.E."/>
            <person name="Boerlin P."/>
            <person name="Prescott J.F."/>
        </authorList>
    </citation>
    <scope>NUCLEOTIDE SEQUENCE [LARGE SCALE GENOMIC DNA]</scope>
    <source>
        <strain evidence="1 2">JP838</strain>
    </source>
</reference>
<organism evidence="1 2">
    <name type="scientific">Clostridium perfringens</name>
    <dbReference type="NCBI Taxonomy" id="1502"/>
    <lineage>
        <taxon>Bacteria</taxon>
        <taxon>Bacillati</taxon>
        <taxon>Bacillota</taxon>
        <taxon>Clostridia</taxon>
        <taxon>Eubacteriales</taxon>
        <taxon>Clostridiaceae</taxon>
        <taxon>Clostridium</taxon>
    </lineage>
</organism>
<dbReference type="AlphaFoldDB" id="A0A127EGB0"/>
<dbReference type="RefSeq" id="WP_061426699.1">
    <property type="nucleotide sequence ID" value="NZ_CATNZO010000001.1"/>
</dbReference>
<proteinExistence type="predicted"/>
<sequence>MFTIIIIFLVITISYFYLFKNKNLKNNDKIEQPIYNLLTEFFEIDYNNKPLDYSNVVNNHRLITLLTLNKNRFLDYKNKYKKFKVKINSIYEKDSNNYIVELQVLQGEKMDIKTDYTCLIQKENNKYYINRIINNILLEDRNPENFITNDNLYNDYIKNFVYSIQKQNN</sequence>
<protein>
    <submittedName>
        <fullName evidence="1">Uncharacterized protein</fullName>
    </submittedName>
</protein>